<dbReference type="InterPro" id="IPR026263">
    <property type="entry name" value="Alkaline_phosphatase_prok"/>
</dbReference>
<name>A0A0Q4B4P9_9BACT</name>
<dbReference type="Proteomes" id="UP000054172">
    <property type="component" value="Unassembled WGS sequence"/>
</dbReference>
<dbReference type="GO" id="GO:0004035">
    <property type="term" value="F:alkaline phosphatase activity"/>
    <property type="evidence" value="ECO:0007669"/>
    <property type="project" value="InterPro"/>
</dbReference>
<gene>
    <name evidence="1" type="ORF">AL399_08885</name>
</gene>
<dbReference type="PIRSF" id="PIRSF031924">
    <property type="entry name" value="Pi-irrepressible_AP"/>
    <property type="match status" value="1"/>
</dbReference>
<protein>
    <recommendedName>
        <fullName evidence="3">Alkaline phosphatase family protein</fullName>
    </recommendedName>
</protein>
<keyword evidence="2" id="KW-1185">Reference proteome</keyword>
<dbReference type="SUPFAM" id="SSF53649">
    <property type="entry name" value="Alkaline phosphatase-like"/>
    <property type="match status" value="1"/>
</dbReference>
<dbReference type="Gene3D" id="3.40.720.10">
    <property type="entry name" value="Alkaline Phosphatase, subunit A"/>
    <property type="match status" value="1"/>
</dbReference>
<evidence type="ECO:0000313" key="2">
    <source>
        <dbReference type="Proteomes" id="UP000054172"/>
    </source>
</evidence>
<evidence type="ECO:0000313" key="1">
    <source>
        <dbReference type="EMBL" id="KQM08152.1"/>
    </source>
</evidence>
<dbReference type="AlphaFoldDB" id="A0A0Q4B4P9"/>
<comment type="caution">
    <text evidence="1">The sequence shown here is derived from an EMBL/GenBank/DDBJ whole genome shotgun (WGS) entry which is preliminary data.</text>
</comment>
<reference evidence="1" key="1">
    <citation type="submission" date="2015-08" db="EMBL/GenBank/DDBJ databases">
        <title>Candidatus Bacteriodes Periocalifornicus.</title>
        <authorList>
            <person name="McLean J.S."/>
            <person name="Kelley S."/>
        </authorList>
    </citation>
    <scope>NUCLEOTIDE SEQUENCE [LARGE SCALE GENOMIC DNA]</scope>
    <source>
        <strain evidence="1">12B</strain>
    </source>
</reference>
<accession>A0A0Q4B4P9</accession>
<dbReference type="PATRIC" id="fig|1702214.3.peg.484"/>
<dbReference type="Gene3D" id="3.30.1360.150">
    <property type="match status" value="1"/>
</dbReference>
<dbReference type="Pfam" id="PF01663">
    <property type="entry name" value="Phosphodiest"/>
    <property type="match status" value="1"/>
</dbReference>
<dbReference type="InterPro" id="IPR002591">
    <property type="entry name" value="Phosphodiest/P_Trfase"/>
</dbReference>
<dbReference type="STRING" id="1702214.AL399_08885"/>
<organism evidence="1 2">
    <name type="scientific">Candidatus [Bacteroides] periocalifornicus</name>
    <dbReference type="NCBI Taxonomy" id="1702214"/>
    <lineage>
        <taxon>Bacteria</taxon>
        <taxon>Pseudomonadati</taxon>
        <taxon>Bacteroidota</taxon>
    </lineage>
</organism>
<proteinExistence type="predicted"/>
<dbReference type="InterPro" id="IPR017850">
    <property type="entry name" value="Alkaline_phosphatase_core_sf"/>
</dbReference>
<evidence type="ECO:0008006" key="3">
    <source>
        <dbReference type="Google" id="ProtNLM"/>
    </source>
</evidence>
<dbReference type="EMBL" id="LIIK01000063">
    <property type="protein sequence ID" value="KQM08152.1"/>
    <property type="molecule type" value="Genomic_DNA"/>
</dbReference>
<sequence length="553" mass="60566">MRIRIFVLFSLLLVWLGAFGQNPPPADKPPRLVVMVIAGSLSPEVMAQSWRNLSPEGMYRMRNGGVEYLDARYPHLLCNAVSGVATIATGTTPEVHGVMDEVWYGHLGNETERLTAQTTQAGGTRYLDPSQGPQKLLVGTISHAWRAAFPEARIYSAAFTPEVAIALGGRSANAAFWLNGKSGDFVTSTFYGESVPAWLAKFNTKGLAKEYNAQPWIASRAPSMYATLPFLLRVDDPQFSPYARKLAANEPNITMPETKIYGPQFTRLGLIPQGNTLLKDLAVAAVLGDSLGMRKKTPDLLTLYYSPLENIATLYGPNSLQAEDALLRFDRELGQLLEFLDHTVGRGHYLMVLTSAYPVAPTPHYLNAWQLPAGQFSFDRAVFLLNSYFRALYGVADLVLGHAAGQIYFDQKRIEDTHLSTAFLNEQAVKFLLNMAGVARVYTASSLQLGSSGSEEARRAAANFHPKRGGDLLVTLLPGWIATSRHFPTARGADDSYANRVPLLLYGWKLRPKQVITPVSPTDIAPTICHLMGIAPPLSSNGKLLPGSADWEL</sequence>